<protein>
    <submittedName>
        <fullName evidence="2">Chromosome 1, complete genome</fullName>
    </submittedName>
</protein>
<organism evidence="3">
    <name type="scientific">Gibberella zeae (strain ATCC MYA-4620 / CBS 123657 / FGSC 9075 / NRRL 31084 / PH-1)</name>
    <name type="common">Wheat head blight fungus</name>
    <name type="synonym">Fusarium graminearum</name>
    <dbReference type="NCBI Taxonomy" id="229533"/>
    <lineage>
        <taxon>Eukaryota</taxon>
        <taxon>Fungi</taxon>
        <taxon>Dikarya</taxon>
        <taxon>Ascomycota</taxon>
        <taxon>Pezizomycotina</taxon>
        <taxon>Sordariomycetes</taxon>
        <taxon>Hypocreomycetidae</taxon>
        <taxon>Hypocreales</taxon>
        <taxon>Nectriaceae</taxon>
        <taxon>Fusarium</taxon>
    </lineage>
</organism>
<dbReference type="VEuPathDB" id="FungiDB:FGRAMPH1_01G06769"/>
<reference evidence="3 4" key="1">
    <citation type="journal article" date="2007" name="Science">
        <title>The Fusarium graminearum genome reveals a link between localized polymorphism and pathogen specialization.</title>
        <authorList>
            <person name="Cuomo C.A."/>
            <person name="Gueldener U."/>
            <person name="Xu J.-R."/>
            <person name="Trail F."/>
            <person name="Turgeon B.G."/>
            <person name="Di Pietro A."/>
            <person name="Walton J.D."/>
            <person name="Ma L.-J."/>
            <person name="Baker S.E."/>
            <person name="Rep M."/>
            <person name="Adam G."/>
            <person name="Antoniw J."/>
            <person name="Baldwin T."/>
            <person name="Calvo S.E."/>
            <person name="Chang Y.-L."/>
            <person name="DeCaprio D."/>
            <person name="Gale L.R."/>
            <person name="Gnerre S."/>
            <person name="Goswami R.S."/>
            <person name="Hammond-Kosack K."/>
            <person name="Harris L.J."/>
            <person name="Hilburn K."/>
            <person name="Kennell J.C."/>
            <person name="Kroken S."/>
            <person name="Magnuson J.K."/>
            <person name="Mannhaupt G."/>
            <person name="Mauceli E.W."/>
            <person name="Mewes H.-W."/>
            <person name="Mitterbauer R."/>
            <person name="Muehlbauer G."/>
            <person name="Muensterkoetter M."/>
            <person name="Nelson D."/>
            <person name="O'Donnell K."/>
            <person name="Ouellet T."/>
            <person name="Qi W."/>
            <person name="Quesneville H."/>
            <person name="Roncero M.I.G."/>
            <person name="Seong K.-Y."/>
            <person name="Tetko I.V."/>
            <person name="Urban M."/>
            <person name="Waalwijk C."/>
            <person name="Ward T.J."/>
            <person name="Yao J."/>
            <person name="Birren B.W."/>
            <person name="Kistler H.C."/>
        </authorList>
    </citation>
    <scope>NUCLEOTIDE SEQUENCE [LARGE SCALE GENOMIC DNA]</scope>
    <source>
        <strain evidence="4">ATCC MYA-4620 / CBS 123657 / FGSC 9075 / NRRL 31084 / PH-1</strain>
        <strain evidence="3">PH-1 / ATCC MYA-4620 / FGSC 9075 / NRRL 31084</strain>
    </source>
</reference>
<dbReference type="EMBL" id="HG970332">
    <property type="protein sequence ID" value="CEF75189.1"/>
    <property type="molecule type" value="Genomic_DNA"/>
</dbReference>
<evidence type="ECO:0000256" key="1">
    <source>
        <dbReference type="SAM" id="MobiDB-lite"/>
    </source>
</evidence>
<accession>A0A0E0RVB4</accession>
<evidence type="ECO:0000313" key="3">
    <source>
        <dbReference type="EnsemblFungi" id="CEF75189"/>
    </source>
</evidence>
<keyword evidence="4" id="KW-1185">Reference proteome</keyword>
<dbReference type="InParanoid" id="A0A0E0RVB4"/>
<evidence type="ECO:0000313" key="4">
    <source>
        <dbReference type="Proteomes" id="UP000070720"/>
    </source>
</evidence>
<feature type="compositionally biased region" description="Basic and acidic residues" evidence="1">
    <location>
        <begin position="64"/>
        <end position="73"/>
    </location>
</feature>
<reference key="3">
    <citation type="submission" date="2014-02" db="EMBL/GenBank/DDBJ databases">
        <title>A revised Fusarium graminearum genomic reference sequence using whole shotgun re-sequencing.</title>
        <authorList>
            <person name="King R."/>
            <person name="Urban M."/>
            <person name="Hassani-Pak K."/>
            <person name="Hammond-Kosack K."/>
        </authorList>
    </citation>
    <scope>NUCLEOTIDE SEQUENCE</scope>
    <source>
        <strain>PH-1</strain>
    </source>
</reference>
<name>A0A0E0RVB4_GIBZE</name>
<reference evidence="3" key="5">
    <citation type="submission" date="2017-01" db="UniProtKB">
        <authorList>
            <consortium name="EnsemblFungi"/>
        </authorList>
    </citation>
    <scope>IDENTIFICATION</scope>
    <source>
        <strain evidence="3">PH-1 / ATCC MYA-4620 / FGSC 9075 / NRRL 31084</strain>
    </source>
</reference>
<dbReference type="Proteomes" id="UP000070720">
    <property type="component" value="Chromosome 1"/>
</dbReference>
<gene>
    <name evidence="2" type="ORF">FGRAMPH1_01T06769</name>
</gene>
<proteinExistence type="predicted"/>
<dbReference type="AlphaFoldDB" id="A0A0E0RVB4"/>
<evidence type="ECO:0000313" key="2">
    <source>
        <dbReference type="EMBL" id="CEF75189.1"/>
    </source>
</evidence>
<reference evidence="2 4" key="4">
    <citation type="journal article" date="2015" name="BMC Genomics">
        <title>The completed genome sequence of the pathogenic ascomycete fungus Fusarium graminearum.</title>
        <authorList>
            <person name="King R."/>
            <person name="Urban M."/>
            <person name="Hammond-Kosack M.C."/>
            <person name="Hassani-Pak K."/>
            <person name="Hammond-Kosack K.E."/>
        </authorList>
    </citation>
    <scope>NUCLEOTIDE SEQUENCE [LARGE SCALE GENOMIC DNA]</scope>
    <source>
        <strain evidence="4">ATCC MYA-4620 / CBS 123657 / FGSC 9075 / NRRL 31084 / PH-1</strain>
        <strain evidence="2">PH-1</strain>
    </source>
</reference>
<sequence length="88" mass="9729">MGVKGARQGYNTARGSSRMMSSMHVLFDRIFGVSNVKLNSVAWLSLFGTWPRATQANGNLSDLCRPRESERLPEQGCGGLRPSKTRQD</sequence>
<feature type="region of interest" description="Disordered" evidence="1">
    <location>
        <begin position="58"/>
        <end position="88"/>
    </location>
</feature>
<dbReference type="EnsemblFungi" id="CEF75189">
    <property type="protein sequence ID" value="CEF75189"/>
    <property type="gene ID" value="FGRRES_20085"/>
</dbReference>
<reference evidence="3 4" key="2">
    <citation type="journal article" date="2010" name="Nature">
        <title>Comparative genomics reveals mobile pathogenicity chromosomes in Fusarium.</title>
        <authorList>
            <person name="Ma L.J."/>
            <person name="van der Does H.C."/>
            <person name="Borkovich K.A."/>
            <person name="Coleman J.J."/>
            <person name="Daboussi M.J."/>
            <person name="Di Pietro A."/>
            <person name="Dufresne M."/>
            <person name="Freitag M."/>
            <person name="Grabherr M."/>
            <person name="Henrissat B."/>
            <person name="Houterman P.M."/>
            <person name="Kang S."/>
            <person name="Shim W.B."/>
            <person name="Woloshuk C."/>
            <person name="Xie X."/>
            <person name="Xu J.R."/>
            <person name="Antoniw J."/>
            <person name="Baker S.E."/>
            <person name="Bluhm B.H."/>
            <person name="Breakspear A."/>
            <person name="Brown D.W."/>
            <person name="Butchko R.A."/>
            <person name="Chapman S."/>
            <person name="Coulson R."/>
            <person name="Coutinho P.M."/>
            <person name="Danchin E.G."/>
            <person name="Diener A."/>
            <person name="Gale L.R."/>
            <person name="Gardiner D.M."/>
            <person name="Goff S."/>
            <person name="Hammond-Kosack K.E."/>
            <person name="Hilburn K."/>
            <person name="Hua-Van A."/>
            <person name="Jonkers W."/>
            <person name="Kazan K."/>
            <person name="Kodira C.D."/>
            <person name="Koehrsen M."/>
            <person name="Kumar L."/>
            <person name="Lee Y.H."/>
            <person name="Li L."/>
            <person name="Manners J.M."/>
            <person name="Miranda-Saavedra D."/>
            <person name="Mukherjee M."/>
            <person name="Park G."/>
            <person name="Park J."/>
            <person name="Park S.Y."/>
            <person name="Proctor R.H."/>
            <person name="Regev A."/>
            <person name="Ruiz-Roldan M.C."/>
            <person name="Sain D."/>
            <person name="Sakthikumar S."/>
            <person name="Sykes S."/>
            <person name="Schwartz D.C."/>
            <person name="Turgeon B.G."/>
            <person name="Wapinski I."/>
            <person name="Yoder O."/>
            <person name="Young S."/>
            <person name="Zeng Q."/>
            <person name="Zhou S."/>
            <person name="Galagan J."/>
            <person name="Cuomo C.A."/>
            <person name="Kistler H.C."/>
            <person name="Rep M."/>
        </authorList>
    </citation>
    <scope>GENOME REANNOTATION</scope>
    <source>
        <strain evidence="4">ATCC MYA-4620 / CBS 123657 / FGSC 9075 / NRRL 31084 / PH-1</strain>
        <strain evidence="3">PH-1 / ATCC MYA-4620 / FGSC 9075 / NRRL 31084</strain>
    </source>
</reference>